<evidence type="ECO:0000256" key="4">
    <source>
        <dbReference type="RuleBase" id="RU003719"/>
    </source>
</evidence>
<evidence type="ECO:0000259" key="5">
    <source>
        <dbReference type="Pfam" id="PF00389"/>
    </source>
</evidence>
<feature type="domain" description="D-isomer specific 2-hydroxyacid dehydrogenase NAD-binding" evidence="6">
    <location>
        <begin position="109"/>
        <end position="287"/>
    </location>
</feature>
<evidence type="ECO:0000256" key="3">
    <source>
        <dbReference type="ARBA" id="ARBA00023027"/>
    </source>
</evidence>
<evidence type="ECO:0000313" key="7">
    <source>
        <dbReference type="EMBL" id="CAA9305693.1"/>
    </source>
</evidence>
<keyword evidence="2 4" id="KW-0560">Oxidoreductase</keyword>
<dbReference type="InterPro" id="IPR006140">
    <property type="entry name" value="D-isomer_DH_NAD-bd"/>
</dbReference>
<comment type="similarity">
    <text evidence="1 4">Belongs to the D-isomer specific 2-hydroxyacid dehydrogenase family.</text>
</comment>
<gene>
    <name evidence="7" type="ORF">AVDCRST_MAG90-89</name>
</gene>
<dbReference type="InterPro" id="IPR006139">
    <property type="entry name" value="D-isomer_2_OHA_DH_cat_dom"/>
</dbReference>
<accession>A0A6J4KI18</accession>
<dbReference type="CDD" id="cd12175">
    <property type="entry name" value="2-Hacid_dh_11"/>
    <property type="match status" value="1"/>
</dbReference>
<dbReference type="AlphaFoldDB" id="A0A6J4KI18"/>
<sequence>MTETVVVLDPLTPERAERYRSLLPPGLVLTHGTARGDAHLKAIIADAEYAVSGQVGVSGDVLRAGRKLKLLHKLGVGIDNFDIAAARELGIAVARTTGSNAVPVAEFTLGLIFAALRSIAYGHAELKRGEWRGGRMPADAFMLSNKTVGIVGFGAIGKNVARLVKAFGCTVLYLKRTPLPAEEEAALGVHRATLAELLAASDVVTLNCPLTPETEGLIDAAALRSMKPTAILVNVARGGVVVEADLVEALRARIIHGAAFDVFETEPLPADSPLLSLDNLVVTPHLAAIASDNFAKTVGQMFGNIARVMRGEPVPEIDRVV</sequence>
<evidence type="ECO:0000259" key="6">
    <source>
        <dbReference type="Pfam" id="PF02826"/>
    </source>
</evidence>
<dbReference type="InterPro" id="IPR036291">
    <property type="entry name" value="NAD(P)-bd_dom_sf"/>
</dbReference>
<reference evidence="7" key="1">
    <citation type="submission" date="2020-02" db="EMBL/GenBank/DDBJ databases">
        <authorList>
            <person name="Meier V. D."/>
        </authorList>
    </citation>
    <scope>NUCLEOTIDE SEQUENCE</scope>
    <source>
        <strain evidence="7">AVDCRST_MAG90</strain>
    </source>
</reference>
<dbReference type="Pfam" id="PF02826">
    <property type="entry name" value="2-Hacid_dh_C"/>
    <property type="match status" value="1"/>
</dbReference>
<dbReference type="GO" id="GO:0004617">
    <property type="term" value="F:phosphoglycerate dehydrogenase activity"/>
    <property type="evidence" value="ECO:0007669"/>
    <property type="project" value="UniProtKB-EC"/>
</dbReference>
<feature type="domain" description="D-isomer specific 2-hydroxyacid dehydrogenase catalytic" evidence="5">
    <location>
        <begin position="5"/>
        <end position="314"/>
    </location>
</feature>
<dbReference type="PROSITE" id="PS00671">
    <property type="entry name" value="D_2_HYDROXYACID_DH_3"/>
    <property type="match status" value="1"/>
</dbReference>
<evidence type="ECO:0000256" key="2">
    <source>
        <dbReference type="ARBA" id="ARBA00023002"/>
    </source>
</evidence>
<keyword evidence="3" id="KW-0520">NAD</keyword>
<dbReference type="InterPro" id="IPR029753">
    <property type="entry name" value="D-isomer_DH_CS"/>
</dbReference>
<dbReference type="EC" id="1.1.1.95" evidence="7"/>
<dbReference type="SUPFAM" id="SSF51735">
    <property type="entry name" value="NAD(P)-binding Rossmann-fold domains"/>
    <property type="match status" value="1"/>
</dbReference>
<dbReference type="FunFam" id="3.40.50.720:FF:000203">
    <property type="entry name" value="D-3-phosphoglycerate dehydrogenase (SerA)"/>
    <property type="match status" value="1"/>
</dbReference>
<dbReference type="PANTHER" id="PTHR42789">
    <property type="entry name" value="D-ISOMER SPECIFIC 2-HYDROXYACID DEHYDROGENASE FAMILY PROTEIN (AFU_ORTHOLOGUE AFUA_6G10090)"/>
    <property type="match status" value="1"/>
</dbReference>
<dbReference type="PROSITE" id="PS00670">
    <property type="entry name" value="D_2_HYDROXYACID_DH_2"/>
    <property type="match status" value="1"/>
</dbReference>
<dbReference type="Gene3D" id="3.40.50.720">
    <property type="entry name" value="NAD(P)-binding Rossmann-like Domain"/>
    <property type="match status" value="2"/>
</dbReference>
<protein>
    <submittedName>
        <fullName evidence="7">D-3-phosphoglycerate dehydrogenase</fullName>
        <ecNumber evidence="7">1.1.1.95</ecNumber>
    </submittedName>
</protein>
<evidence type="ECO:0000256" key="1">
    <source>
        <dbReference type="ARBA" id="ARBA00005854"/>
    </source>
</evidence>
<dbReference type="InterPro" id="IPR050857">
    <property type="entry name" value="D-2-hydroxyacid_DH"/>
</dbReference>
<dbReference type="GO" id="GO:0051287">
    <property type="term" value="F:NAD binding"/>
    <property type="evidence" value="ECO:0007669"/>
    <property type="project" value="InterPro"/>
</dbReference>
<dbReference type="EMBL" id="CADCUC010000019">
    <property type="protein sequence ID" value="CAA9305693.1"/>
    <property type="molecule type" value="Genomic_DNA"/>
</dbReference>
<dbReference type="Pfam" id="PF00389">
    <property type="entry name" value="2-Hacid_dh"/>
    <property type="match status" value="1"/>
</dbReference>
<proteinExistence type="inferred from homology"/>
<name>A0A6J4KI18_9HYPH</name>
<organism evidence="7">
    <name type="scientific">uncultured Microvirga sp</name>
    <dbReference type="NCBI Taxonomy" id="412392"/>
    <lineage>
        <taxon>Bacteria</taxon>
        <taxon>Pseudomonadati</taxon>
        <taxon>Pseudomonadota</taxon>
        <taxon>Alphaproteobacteria</taxon>
        <taxon>Hyphomicrobiales</taxon>
        <taxon>Methylobacteriaceae</taxon>
        <taxon>Microvirga</taxon>
        <taxon>environmental samples</taxon>
    </lineage>
</organism>
<dbReference type="PANTHER" id="PTHR42789:SF1">
    <property type="entry name" value="D-ISOMER SPECIFIC 2-HYDROXYACID DEHYDROGENASE FAMILY PROTEIN (AFU_ORTHOLOGUE AFUA_6G10090)"/>
    <property type="match status" value="1"/>
</dbReference>
<dbReference type="SUPFAM" id="SSF52283">
    <property type="entry name" value="Formate/glycerate dehydrogenase catalytic domain-like"/>
    <property type="match status" value="1"/>
</dbReference>